<accession>A0A0A8YEH4</accession>
<proteinExistence type="predicted"/>
<dbReference type="AlphaFoldDB" id="A0A0A8YEH4"/>
<name>A0A0A8YEH4_ARUDO</name>
<organism evidence="1">
    <name type="scientific">Arundo donax</name>
    <name type="common">Giant reed</name>
    <name type="synonym">Donax arundinaceus</name>
    <dbReference type="NCBI Taxonomy" id="35708"/>
    <lineage>
        <taxon>Eukaryota</taxon>
        <taxon>Viridiplantae</taxon>
        <taxon>Streptophyta</taxon>
        <taxon>Embryophyta</taxon>
        <taxon>Tracheophyta</taxon>
        <taxon>Spermatophyta</taxon>
        <taxon>Magnoliopsida</taxon>
        <taxon>Liliopsida</taxon>
        <taxon>Poales</taxon>
        <taxon>Poaceae</taxon>
        <taxon>PACMAD clade</taxon>
        <taxon>Arundinoideae</taxon>
        <taxon>Arundineae</taxon>
        <taxon>Arundo</taxon>
    </lineage>
</organism>
<sequence>MLWAYRKLSRDTFPVKTWRTFQEDCNLTGHGCLPKAVRGDFSWE</sequence>
<dbReference type="EMBL" id="GBRH01276333">
    <property type="protein sequence ID" value="JAD21562.1"/>
    <property type="molecule type" value="Transcribed_RNA"/>
</dbReference>
<evidence type="ECO:0000313" key="1">
    <source>
        <dbReference type="EMBL" id="JAD21562.1"/>
    </source>
</evidence>
<reference evidence="1" key="2">
    <citation type="journal article" date="2015" name="Data Brief">
        <title>Shoot transcriptome of the giant reed, Arundo donax.</title>
        <authorList>
            <person name="Barrero R.A."/>
            <person name="Guerrero F.D."/>
            <person name="Moolhuijzen P."/>
            <person name="Goolsby J.A."/>
            <person name="Tidwell J."/>
            <person name="Bellgard S.E."/>
            <person name="Bellgard M.I."/>
        </authorList>
    </citation>
    <scope>NUCLEOTIDE SEQUENCE</scope>
    <source>
        <tissue evidence="1">Shoot tissue taken approximately 20 cm above the soil surface</tissue>
    </source>
</reference>
<protein>
    <submittedName>
        <fullName evidence="1">Uncharacterized protein</fullName>
    </submittedName>
</protein>
<reference evidence="1" key="1">
    <citation type="submission" date="2014-09" db="EMBL/GenBank/DDBJ databases">
        <authorList>
            <person name="Magalhaes I.L.F."/>
            <person name="Oliveira U."/>
            <person name="Santos F.R."/>
            <person name="Vidigal T.H.D.A."/>
            <person name="Brescovit A.D."/>
            <person name="Santos A.J."/>
        </authorList>
    </citation>
    <scope>NUCLEOTIDE SEQUENCE</scope>
    <source>
        <tissue evidence="1">Shoot tissue taken approximately 20 cm above the soil surface</tissue>
    </source>
</reference>